<accession>A0A8S1U6W8</accession>
<comment type="caution">
    <text evidence="2">The sequence shown here is derived from an EMBL/GenBank/DDBJ whole genome shotgun (WGS) entry which is preliminary data.</text>
</comment>
<dbReference type="Proteomes" id="UP000683925">
    <property type="component" value="Unassembled WGS sequence"/>
</dbReference>
<reference evidence="2" key="1">
    <citation type="submission" date="2021-01" db="EMBL/GenBank/DDBJ databases">
        <authorList>
            <consortium name="Genoscope - CEA"/>
            <person name="William W."/>
        </authorList>
    </citation>
    <scope>NUCLEOTIDE SEQUENCE</scope>
</reference>
<feature type="transmembrane region" description="Helical" evidence="1">
    <location>
        <begin position="64"/>
        <end position="81"/>
    </location>
</feature>
<keyword evidence="3" id="KW-1185">Reference proteome</keyword>
<name>A0A8S1U6W8_PAROT</name>
<keyword evidence="1" id="KW-1133">Transmembrane helix</keyword>
<organism evidence="2 3">
    <name type="scientific">Paramecium octaurelia</name>
    <dbReference type="NCBI Taxonomy" id="43137"/>
    <lineage>
        <taxon>Eukaryota</taxon>
        <taxon>Sar</taxon>
        <taxon>Alveolata</taxon>
        <taxon>Ciliophora</taxon>
        <taxon>Intramacronucleata</taxon>
        <taxon>Oligohymenophorea</taxon>
        <taxon>Peniculida</taxon>
        <taxon>Parameciidae</taxon>
        <taxon>Paramecium</taxon>
    </lineage>
</organism>
<feature type="transmembrane region" description="Helical" evidence="1">
    <location>
        <begin position="31"/>
        <end position="52"/>
    </location>
</feature>
<feature type="transmembrane region" description="Helical" evidence="1">
    <location>
        <begin position="7"/>
        <end position="25"/>
    </location>
</feature>
<evidence type="ECO:0000256" key="1">
    <source>
        <dbReference type="SAM" id="Phobius"/>
    </source>
</evidence>
<evidence type="ECO:0000313" key="3">
    <source>
        <dbReference type="Proteomes" id="UP000683925"/>
    </source>
</evidence>
<gene>
    <name evidence="2" type="ORF">POCTA_138.1.T0390091</name>
</gene>
<keyword evidence="1" id="KW-0812">Transmembrane</keyword>
<dbReference type="AlphaFoldDB" id="A0A8S1U6W8"/>
<evidence type="ECO:0008006" key="4">
    <source>
        <dbReference type="Google" id="ProtNLM"/>
    </source>
</evidence>
<keyword evidence="1" id="KW-0472">Membrane</keyword>
<protein>
    <recommendedName>
        <fullName evidence="4">Transmembrane protein</fullName>
    </recommendedName>
</protein>
<dbReference type="EMBL" id="CAJJDP010000039">
    <property type="protein sequence ID" value="CAD8160895.1"/>
    <property type="molecule type" value="Genomic_DNA"/>
</dbReference>
<proteinExistence type="predicted"/>
<evidence type="ECO:0000313" key="2">
    <source>
        <dbReference type="EMBL" id="CAD8160895.1"/>
    </source>
</evidence>
<sequence length="189" mass="22435">MLNLYQIIEYFISLFQIINLIFIILENELYTGLVTLILRLCIWCLSTTFLLLRYTPVLLNYNKTIKSGFIMLFTTLSNSMIEHIGSEIIIILQNFRLILIQSFFLLPLQRLIIMTFKGQILHYINLLRLKVLKLTRPILNNQIIKDLINPEFNLLTFESSIQQVSTRTYYQTSDFFDFLKPKRKERTLA</sequence>